<protein>
    <submittedName>
        <fullName evidence="1">Flp pilus assembly protein CpaB</fullName>
    </submittedName>
</protein>
<dbReference type="AlphaFoldDB" id="A0A7X4KRL4"/>
<reference evidence="1 2" key="1">
    <citation type="submission" date="2019-12" db="EMBL/GenBank/DDBJ databases">
        <title>Novel species isolated from a subtropical stream in China.</title>
        <authorList>
            <person name="Lu H."/>
        </authorList>
    </citation>
    <scope>NUCLEOTIDE SEQUENCE [LARGE SCALE GENOMIC DNA]</scope>
    <source>
        <strain evidence="1 2">FT127W</strain>
    </source>
</reference>
<dbReference type="EMBL" id="WWCU01000115">
    <property type="protein sequence ID" value="MYN11501.1"/>
    <property type="molecule type" value="Genomic_DNA"/>
</dbReference>
<organism evidence="1 2">
    <name type="scientific">Pseudoduganella aquatica</name>
    <dbReference type="NCBI Taxonomy" id="2660641"/>
    <lineage>
        <taxon>Bacteria</taxon>
        <taxon>Pseudomonadati</taxon>
        <taxon>Pseudomonadota</taxon>
        <taxon>Betaproteobacteria</taxon>
        <taxon>Burkholderiales</taxon>
        <taxon>Oxalobacteraceae</taxon>
        <taxon>Telluria group</taxon>
        <taxon>Pseudoduganella</taxon>
    </lineage>
</organism>
<keyword evidence="2" id="KW-1185">Reference proteome</keyword>
<evidence type="ECO:0000313" key="2">
    <source>
        <dbReference type="Proteomes" id="UP000450676"/>
    </source>
</evidence>
<dbReference type="Proteomes" id="UP000450676">
    <property type="component" value="Unassembled WGS sequence"/>
</dbReference>
<evidence type="ECO:0000313" key="1">
    <source>
        <dbReference type="EMBL" id="MYN11501.1"/>
    </source>
</evidence>
<accession>A0A7X4KRL4</accession>
<proteinExistence type="predicted"/>
<feature type="non-terminal residue" evidence="1">
    <location>
        <position position="1"/>
    </location>
</feature>
<name>A0A7X4KRL4_9BURK</name>
<gene>
    <name evidence="1" type="ORF">GTP77_29815</name>
</gene>
<comment type="caution">
    <text evidence="1">The sequence shown here is derived from an EMBL/GenBank/DDBJ whole genome shotgun (WGS) entry which is preliminary data.</text>
</comment>
<sequence length="32" mass="3269">AAAAPRPQLASAAPARHCISVINGLHSSRECL</sequence>